<evidence type="ECO:0000259" key="4">
    <source>
        <dbReference type="SMART" id="SM01178"/>
    </source>
</evidence>
<evidence type="ECO:0000313" key="5">
    <source>
        <dbReference type="EMBL" id="RNF27622.1"/>
    </source>
</evidence>
<feature type="region of interest" description="Disordered" evidence="3">
    <location>
        <begin position="121"/>
        <end position="165"/>
    </location>
</feature>
<sequence>MEERKYESFLYYLTKLDPKANHVWMQSAATLERAISRVVMKRDGNEDGLPGGDEARRDDLTRLALFAYQSYLRAYAGHSRELKARVFNSDVLHLGHVAQSFGLDKKPSEVRAQLQSFIREDRKVARGASSPGTQEEGRGSGGPGSRRRPKVEVRHDDRYRSTMVQKQRKVTRDWFERKRNEAPAHKALQFTEFDA</sequence>
<evidence type="ECO:0000256" key="2">
    <source>
        <dbReference type="ARBA" id="ARBA00022806"/>
    </source>
</evidence>
<organism evidence="5 6">
    <name type="scientific">Trypanosoma conorhini</name>
    <dbReference type="NCBI Taxonomy" id="83891"/>
    <lineage>
        <taxon>Eukaryota</taxon>
        <taxon>Discoba</taxon>
        <taxon>Euglenozoa</taxon>
        <taxon>Kinetoplastea</taxon>
        <taxon>Metakinetoplastina</taxon>
        <taxon>Trypanosomatida</taxon>
        <taxon>Trypanosomatidae</taxon>
        <taxon>Trypanosoma</taxon>
    </lineage>
</organism>
<keyword evidence="2 5" id="KW-0547">Nucleotide-binding</keyword>
<dbReference type="Proteomes" id="UP000284403">
    <property type="component" value="Unassembled WGS sequence"/>
</dbReference>
<dbReference type="EMBL" id="MKKU01000001">
    <property type="protein sequence ID" value="RNF27622.1"/>
    <property type="molecule type" value="Genomic_DNA"/>
</dbReference>
<dbReference type="OrthoDB" id="422663at2759"/>
<dbReference type="InterPro" id="IPR025313">
    <property type="entry name" value="SPB4-like_CTE"/>
</dbReference>
<gene>
    <name evidence="5" type="ORF">Tco025E_00006</name>
</gene>
<dbReference type="GO" id="GO:0004386">
    <property type="term" value="F:helicase activity"/>
    <property type="evidence" value="ECO:0007669"/>
    <property type="project" value="UniProtKB-KW"/>
</dbReference>
<dbReference type="GeneID" id="40313617"/>
<dbReference type="RefSeq" id="XP_029232828.1">
    <property type="nucleotide sequence ID" value="XM_029366955.1"/>
</dbReference>
<keyword evidence="1" id="KW-0378">Hydrolase</keyword>
<keyword evidence="2 5" id="KW-0347">Helicase</keyword>
<name>A0A3R7LMK4_9TRYP</name>
<comment type="caution">
    <text evidence="5">The sequence shown here is derived from an EMBL/GenBank/DDBJ whole genome shotgun (WGS) entry which is preliminary data.</text>
</comment>
<keyword evidence="2 5" id="KW-0067">ATP-binding</keyword>
<feature type="domain" description="ATP-dependent rRNA helicase SPB4-like C-terminal extension" evidence="4">
    <location>
        <begin position="30"/>
        <end position="111"/>
    </location>
</feature>
<evidence type="ECO:0000313" key="6">
    <source>
        <dbReference type="Proteomes" id="UP000284403"/>
    </source>
</evidence>
<keyword evidence="6" id="KW-1185">Reference proteome</keyword>
<protein>
    <submittedName>
        <fullName evidence="5">ATP-dependent DEAD/H RNA helicase</fullName>
    </submittedName>
</protein>
<dbReference type="SMART" id="SM01178">
    <property type="entry name" value="DUF4217"/>
    <property type="match status" value="1"/>
</dbReference>
<feature type="compositionally biased region" description="Basic and acidic residues" evidence="3">
    <location>
        <begin position="150"/>
        <end position="160"/>
    </location>
</feature>
<evidence type="ECO:0000256" key="1">
    <source>
        <dbReference type="ARBA" id="ARBA00022801"/>
    </source>
</evidence>
<dbReference type="AlphaFoldDB" id="A0A3R7LMK4"/>
<proteinExistence type="predicted"/>
<evidence type="ECO:0000256" key="3">
    <source>
        <dbReference type="SAM" id="MobiDB-lite"/>
    </source>
</evidence>
<reference evidence="5 6" key="1">
    <citation type="journal article" date="2018" name="BMC Genomics">
        <title>Genomic comparison of Trypanosoma conorhini and Trypanosoma rangeli to Trypanosoma cruzi strains of high and low virulence.</title>
        <authorList>
            <person name="Bradwell K.R."/>
            <person name="Koparde V.N."/>
            <person name="Matveyev A.V."/>
            <person name="Serrano M.G."/>
            <person name="Alves J.M."/>
            <person name="Parikh H."/>
            <person name="Huang B."/>
            <person name="Lee V."/>
            <person name="Espinosa-Alvarez O."/>
            <person name="Ortiz P.A."/>
            <person name="Costa-Martins A.G."/>
            <person name="Teixeira M.M."/>
            <person name="Buck G.A."/>
        </authorList>
    </citation>
    <scope>NUCLEOTIDE SEQUENCE [LARGE SCALE GENOMIC DNA]</scope>
    <source>
        <strain evidence="5 6">025E</strain>
    </source>
</reference>
<dbReference type="GO" id="GO:0016787">
    <property type="term" value="F:hydrolase activity"/>
    <property type="evidence" value="ECO:0007669"/>
    <property type="project" value="UniProtKB-KW"/>
</dbReference>
<dbReference type="Pfam" id="PF13959">
    <property type="entry name" value="CTE_SPB4"/>
    <property type="match status" value="1"/>
</dbReference>
<accession>A0A3R7LMK4</accession>